<keyword evidence="2" id="KW-1185">Reference proteome</keyword>
<accession>A0A0C9WHT4</accession>
<proteinExistence type="predicted"/>
<reference evidence="2" key="2">
    <citation type="submission" date="2015-01" db="EMBL/GenBank/DDBJ databases">
        <title>Evolutionary Origins and Diversification of the Mycorrhizal Mutualists.</title>
        <authorList>
            <consortium name="DOE Joint Genome Institute"/>
            <consortium name="Mycorrhizal Genomics Consortium"/>
            <person name="Kohler A."/>
            <person name="Kuo A."/>
            <person name="Nagy L.G."/>
            <person name="Floudas D."/>
            <person name="Copeland A."/>
            <person name="Barry K.W."/>
            <person name="Cichocki N."/>
            <person name="Veneault-Fourrey C."/>
            <person name="LaButti K."/>
            <person name="Lindquist E.A."/>
            <person name="Lipzen A."/>
            <person name="Lundell T."/>
            <person name="Morin E."/>
            <person name="Murat C."/>
            <person name="Riley R."/>
            <person name="Ohm R."/>
            <person name="Sun H."/>
            <person name="Tunlid A."/>
            <person name="Henrissat B."/>
            <person name="Grigoriev I.V."/>
            <person name="Hibbett D.S."/>
            <person name="Martin F."/>
        </authorList>
    </citation>
    <scope>NUCLEOTIDE SEQUENCE [LARGE SCALE GENOMIC DNA]</scope>
    <source>
        <strain evidence="2">LaAM-08-1</strain>
    </source>
</reference>
<name>A0A0C9WHT4_9AGAR</name>
<gene>
    <name evidence="1" type="ORF">K443DRAFT_471254</name>
</gene>
<evidence type="ECO:0000313" key="1">
    <source>
        <dbReference type="EMBL" id="KIJ91749.1"/>
    </source>
</evidence>
<evidence type="ECO:0000313" key="2">
    <source>
        <dbReference type="Proteomes" id="UP000054477"/>
    </source>
</evidence>
<sequence length="81" mass="9377">MTTPTVSTLLLLQSYLVEETVRNLRNGREKSSMVFRMWRLLFEANSGQILKHGSFLCYCLFDNGALLRMLALRLRKNIIAL</sequence>
<dbReference type="HOGENOM" id="CLU_2574238_0_0_1"/>
<dbReference type="Proteomes" id="UP000054477">
    <property type="component" value="Unassembled WGS sequence"/>
</dbReference>
<dbReference type="EMBL" id="KN838973">
    <property type="protein sequence ID" value="KIJ91749.1"/>
    <property type="molecule type" value="Genomic_DNA"/>
</dbReference>
<reference evidence="1 2" key="1">
    <citation type="submission" date="2014-04" db="EMBL/GenBank/DDBJ databases">
        <authorList>
            <consortium name="DOE Joint Genome Institute"/>
            <person name="Kuo A."/>
            <person name="Kohler A."/>
            <person name="Nagy L.G."/>
            <person name="Floudas D."/>
            <person name="Copeland A."/>
            <person name="Barry K.W."/>
            <person name="Cichocki N."/>
            <person name="Veneault-Fourrey C."/>
            <person name="LaButti K."/>
            <person name="Lindquist E.A."/>
            <person name="Lipzen A."/>
            <person name="Lundell T."/>
            <person name="Morin E."/>
            <person name="Murat C."/>
            <person name="Sun H."/>
            <person name="Tunlid A."/>
            <person name="Henrissat B."/>
            <person name="Grigoriev I.V."/>
            <person name="Hibbett D.S."/>
            <person name="Martin F."/>
            <person name="Nordberg H.P."/>
            <person name="Cantor M.N."/>
            <person name="Hua S.X."/>
        </authorList>
    </citation>
    <scope>NUCLEOTIDE SEQUENCE [LARGE SCALE GENOMIC DNA]</scope>
    <source>
        <strain evidence="1 2">LaAM-08-1</strain>
    </source>
</reference>
<dbReference type="AlphaFoldDB" id="A0A0C9WHT4"/>
<organism evidence="1 2">
    <name type="scientific">Laccaria amethystina LaAM-08-1</name>
    <dbReference type="NCBI Taxonomy" id="1095629"/>
    <lineage>
        <taxon>Eukaryota</taxon>
        <taxon>Fungi</taxon>
        <taxon>Dikarya</taxon>
        <taxon>Basidiomycota</taxon>
        <taxon>Agaricomycotina</taxon>
        <taxon>Agaricomycetes</taxon>
        <taxon>Agaricomycetidae</taxon>
        <taxon>Agaricales</taxon>
        <taxon>Agaricineae</taxon>
        <taxon>Hydnangiaceae</taxon>
        <taxon>Laccaria</taxon>
    </lineage>
</organism>
<protein>
    <submittedName>
        <fullName evidence="1">Uncharacterized protein</fullName>
    </submittedName>
</protein>